<proteinExistence type="inferred from homology"/>
<dbReference type="GO" id="GO:0016020">
    <property type="term" value="C:membrane"/>
    <property type="evidence" value="ECO:0007669"/>
    <property type="project" value="UniProtKB-SubCell"/>
</dbReference>
<accession>A0A316VC59</accession>
<dbReference type="InParanoid" id="A0A316VC59"/>
<feature type="domain" description="Wax synthase" evidence="9">
    <location>
        <begin position="309"/>
        <end position="380"/>
    </location>
</feature>
<reference evidence="10 11" key="1">
    <citation type="journal article" date="2018" name="Mol. Biol. Evol.">
        <title>Broad Genomic Sampling Reveals a Smut Pathogenic Ancestry of the Fungal Clade Ustilaginomycotina.</title>
        <authorList>
            <person name="Kijpornyongpan T."/>
            <person name="Mondo S.J."/>
            <person name="Barry K."/>
            <person name="Sandor L."/>
            <person name="Lee J."/>
            <person name="Lipzen A."/>
            <person name="Pangilinan J."/>
            <person name="LaButti K."/>
            <person name="Hainaut M."/>
            <person name="Henrissat B."/>
            <person name="Grigoriev I.V."/>
            <person name="Spatafora J.W."/>
            <person name="Aime M.C."/>
        </authorList>
    </citation>
    <scope>NUCLEOTIDE SEQUENCE [LARGE SCALE GENOMIC DNA]</scope>
    <source>
        <strain evidence="10 11">MCA 3882</strain>
    </source>
</reference>
<organism evidence="10 11">
    <name type="scientific">Meira miltonrushii</name>
    <dbReference type="NCBI Taxonomy" id="1280837"/>
    <lineage>
        <taxon>Eukaryota</taxon>
        <taxon>Fungi</taxon>
        <taxon>Dikarya</taxon>
        <taxon>Basidiomycota</taxon>
        <taxon>Ustilaginomycotina</taxon>
        <taxon>Exobasidiomycetes</taxon>
        <taxon>Exobasidiales</taxon>
        <taxon>Brachybasidiaceae</taxon>
        <taxon>Meira</taxon>
    </lineage>
</organism>
<dbReference type="GO" id="GO:0008374">
    <property type="term" value="F:O-acyltransferase activity"/>
    <property type="evidence" value="ECO:0007669"/>
    <property type="project" value="InterPro"/>
</dbReference>
<evidence type="ECO:0000256" key="5">
    <source>
        <dbReference type="ARBA" id="ARBA00022692"/>
    </source>
</evidence>
<dbReference type="InterPro" id="IPR032805">
    <property type="entry name" value="Wax_synthase_dom"/>
</dbReference>
<keyword evidence="6 8" id="KW-1133">Transmembrane helix</keyword>
<evidence type="ECO:0000256" key="2">
    <source>
        <dbReference type="ARBA" id="ARBA00005179"/>
    </source>
</evidence>
<dbReference type="STRING" id="1280837.A0A316VC59"/>
<evidence type="ECO:0000256" key="1">
    <source>
        <dbReference type="ARBA" id="ARBA00004141"/>
    </source>
</evidence>
<keyword evidence="7 8" id="KW-0472">Membrane</keyword>
<protein>
    <recommendedName>
        <fullName evidence="9">Wax synthase domain-containing protein</fullName>
    </recommendedName>
</protein>
<dbReference type="Proteomes" id="UP000245771">
    <property type="component" value="Unassembled WGS sequence"/>
</dbReference>
<keyword evidence="4" id="KW-0808">Transferase</keyword>
<dbReference type="InterPro" id="IPR044851">
    <property type="entry name" value="Wax_synthase"/>
</dbReference>
<gene>
    <name evidence="10" type="ORF">FA14DRAFT_160384</name>
</gene>
<feature type="transmembrane region" description="Helical" evidence="8">
    <location>
        <begin position="52"/>
        <end position="74"/>
    </location>
</feature>
<sequence>MTDVIESFFSAFLPTAYDRQPFTAKSAPVLLLPPLLLLIACYIRLRHPTLPLYWRAAFAIVGVPVILRSCLSHYVDSSLPYKTLNFSSEMFCFGLGVGAYVWVMLFLELCLMGKEGDYNVNGAEEYKLNHSKSETASLIGDGYTLQRPRCFPGTNVPLVWDILASLRGLGYGRGIVPESSPYKAGYDALEKSQLLAKEPADKANKIKWDACKKTARIFVVCYLMLDLIESFYRQPEILTDACKHGPCSIDDAKHGRLGSAGPMVLTALLGTYVICVMQTVSSLVYLCALLPTKPSEIPITISRYEPLPFAHPHLSDSLRAMWGVHWHAFFRRFFLIFGYYPAKNLAGKLGLPRKVGTTLGIMATFLISGFMHEMCLEAILPRFKEWDLDGAKLGRVRTPERGFGAQNFQSTRFFLLQGIGIIFEDIFTNFIEPQIAALLVDVPKVGKARLINGAPRKIFGWIWCMTVMLYTGHMLLDVWLRHGIASAAVTFQVTRPLTQIIIDHLPSIT</sequence>
<feature type="transmembrane region" description="Helical" evidence="8">
    <location>
        <begin position="27"/>
        <end position="45"/>
    </location>
</feature>
<feature type="transmembrane region" description="Helical" evidence="8">
    <location>
        <begin position="86"/>
        <end position="107"/>
    </location>
</feature>
<evidence type="ECO:0000256" key="6">
    <source>
        <dbReference type="ARBA" id="ARBA00022989"/>
    </source>
</evidence>
<keyword evidence="11" id="KW-1185">Reference proteome</keyword>
<keyword evidence="5 8" id="KW-0812">Transmembrane</keyword>
<comment type="similarity">
    <text evidence="3">Belongs to the wax synthase family.</text>
</comment>
<name>A0A316VC59_9BASI</name>
<dbReference type="PANTHER" id="PTHR31595">
    <property type="entry name" value="LONG-CHAIN-ALCOHOL O-FATTY-ACYLTRANSFERASE 3-RELATED"/>
    <property type="match status" value="1"/>
</dbReference>
<dbReference type="PANTHER" id="PTHR31595:SF57">
    <property type="entry name" value="OS04G0481900 PROTEIN"/>
    <property type="match status" value="1"/>
</dbReference>
<dbReference type="GO" id="GO:0006629">
    <property type="term" value="P:lipid metabolic process"/>
    <property type="evidence" value="ECO:0007669"/>
    <property type="project" value="InterPro"/>
</dbReference>
<dbReference type="AlphaFoldDB" id="A0A316VC59"/>
<evidence type="ECO:0000259" key="9">
    <source>
        <dbReference type="Pfam" id="PF13813"/>
    </source>
</evidence>
<dbReference type="EMBL" id="KZ819603">
    <property type="protein sequence ID" value="PWN35060.1"/>
    <property type="molecule type" value="Genomic_DNA"/>
</dbReference>
<evidence type="ECO:0000256" key="8">
    <source>
        <dbReference type="SAM" id="Phobius"/>
    </source>
</evidence>
<evidence type="ECO:0000313" key="11">
    <source>
        <dbReference type="Proteomes" id="UP000245771"/>
    </source>
</evidence>
<dbReference type="RefSeq" id="XP_025355362.1">
    <property type="nucleotide sequence ID" value="XM_025498651.1"/>
</dbReference>
<evidence type="ECO:0000256" key="3">
    <source>
        <dbReference type="ARBA" id="ARBA00007282"/>
    </source>
</evidence>
<evidence type="ECO:0000256" key="4">
    <source>
        <dbReference type="ARBA" id="ARBA00022679"/>
    </source>
</evidence>
<comment type="pathway">
    <text evidence="2">Secondary metabolite biosynthesis.</text>
</comment>
<dbReference type="Pfam" id="PF13813">
    <property type="entry name" value="MBOAT_2"/>
    <property type="match status" value="1"/>
</dbReference>
<dbReference type="OrthoDB" id="1077582at2759"/>
<comment type="subcellular location">
    <subcellularLocation>
        <location evidence="1">Membrane</location>
        <topology evidence="1">Multi-pass membrane protein</topology>
    </subcellularLocation>
</comment>
<evidence type="ECO:0000256" key="7">
    <source>
        <dbReference type="ARBA" id="ARBA00023136"/>
    </source>
</evidence>
<evidence type="ECO:0000313" key="10">
    <source>
        <dbReference type="EMBL" id="PWN35060.1"/>
    </source>
</evidence>
<dbReference type="GeneID" id="37020432"/>